<proteinExistence type="predicted"/>
<comment type="caution">
    <text evidence="1">The sequence shown here is derived from an EMBL/GenBank/DDBJ whole genome shotgun (WGS) entry which is preliminary data.</text>
</comment>
<dbReference type="InterPro" id="IPR029058">
    <property type="entry name" value="AB_hydrolase_fold"/>
</dbReference>
<dbReference type="STRING" id="297318.BK138_01615"/>
<evidence type="ECO:0008006" key="3">
    <source>
        <dbReference type="Google" id="ProtNLM"/>
    </source>
</evidence>
<dbReference type="Proteomes" id="UP000187172">
    <property type="component" value="Unassembled WGS sequence"/>
</dbReference>
<accession>A0A1R1EZT5</accession>
<gene>
    <name evidence="1" type="ORF">BK138_01615</name>
</gene>
<evidence type="ECO:0000313" key="1">
    <source>
        <dbReference type="EMBL" id="OMF57343.1"/>
    </source>
</evidence>
<sequence length="296" mass="33080">MKVVGNSMKIAVGFVHGIGKQKEHFHAAMAGLISKRLGEICPAVELVSKGIYWADITDRLEDELKEKLAPDHLHWNKWIDARGYAISFLGDAIAYQPLPHKAGDDDRNYIYTAIHERFYEKLQELAQCTGPSAPLCIISHSLGTIIASNFIYDLQNGRLPSGKLASISEDPSALVRGDTLTHFYTMGSPIAIWTMRYNDFGKPISFPSPALLAEGLPYGEWVNFYDKDDVIAYPLKRLSAEYDAAVTEDVEVRNPGFLASTPLNSHGGYYRSRTVIERIAKSLAELYDQTTRQPIR</sequence>
<keyword evidence="2" id="KW-1185">Reference proteome</keyword>
<dbReference type="Gene3D" id="3.40.50.1820">
    <property type="entry name" value="alpha/beta hydrolase"/>
    <property type="match status" value="1"/>
</dbReference>
<evidence type="ECO:0000313" key="2">
    <source>
        <dbReference type="Proteomes" id="UP000187172"/>
    </source>
</evidence>
<dbReference type="EMBL" id="MRTP01000001">
    <property type="protein sequence ID" value="OMF57343.1"/>
    <property type="molecule type" value="Genomic_DNA"/>
</dbReference>
<name>A0A1R1EZT5_9BACL</name>
<protein>
    <recommendedName>
        <fullName evidence="3">Chemotaxis protein</fullName>
    </recommendedName>
</protein>
<reference evidence="1 2" key="1">
    <citation type="submission" date="2016-11" db="EMBL/GenBank/DDBJ databases">
        <title>Paenibacillus species isolates.</title>
        <authorList>
            <person name="Beno S.M."/>
        </authorList>
    </citation>
    <scope>NUCLEOTIDE SEQUENCE [LARGE SCALE GENOMIC DNA]</scope>
    <source>
        <strain evidence="1 2">FSL R5-0378</strain>
    </source>
</reference>
<organism evidence="1 2">
    <name type="scientific">Paenibacillus rhizosphaerae</name>
    <dbReference type="NCBI Taxonomy" id="297318"/>
    <lineage>
        <taxon>Bacteria</taxon>
        <taxon>Bacillati</taxon>
        <taxon>Bacillota</taxon>
        <taxon>Bacilli</taxon>
        <taxon>Bacillales</taxon>
        <taxon>Paenibacillaceae</taxon>
        <taxon>Paenibacillus</taxon>
    </lineage>
</organism>
<dbReference type="AlphaFoldDB" id="A0A1R1EZT5"/>